<accession>A0AAJ0HW36</accession>
<dbReference type="EMBL" id="JAUIQD010000001">
    <property type="protein sequence ID" value="KAK3363893.1"/>
    <property type="molecule type" value="Genomic_DNA"/>
</dbReference>
<evidence type="ECO:0000313" key="1">
    <source>
        <dbReference type="EMBL" id="KAK3363893.1"/>
    </source>
</evidence>
<sequence length="182" mass="20458">MAQNTPLCSGVSPDLLQRWRQTIANTVPIHHDGPSLSHIRCGPDLWTSRFIVSELLTLASQYRPKPTVTYVVPDDASIQTVRDYFHDETYTEDALSDPDSSCNLVLVLGTDRGYVSSQFAVALGLLMARLYDLRDRQVQHSVTIMALSPEMEPVWSVEGAEHEFDLETRVVDIAVDVEHRFS</sequence>
<protein>
    <submittedName>
        <fullName evidence="1">Uncharacterized protein</fullName>
    </submittedName>
</protein>
<reference evidence="1" key="2">
    <citation type="submission" date="2023-06" db="EMBL/GenBank/DDBJ databases">
        <authorList>
            <consortium name="Lawrence Berkeley National Laboratory"/>
            <person name="Haridas S."/>
            <person name="Hensen N."/>
            <person name="Bonometti L."/>
            <person name="Westerberg I."/>
            <person name="Brannstrom I.O."/>
            <person name="Guillou S."/>
            <person name="Cros-Aarteil S."/>
            <person name="Calhoun S."/>
            <person name="Kuo A."/>
            <person name="Mondo S."/>
            <person name="Pangilinan J."/>
            <person name="Riley R."/>
            <person name="Labutti K."/>
            <person name="Andreopoulos B."/>
            <person name="Lipzen A."/>
            <person name="Chen C."/>
            <person name="Yanf M."/>
            <person name="Daum C."/>
            <person name="Ng V."/>
            <person name="Clum A."/>
            <person name="Steindorff A."/>
            <person name="Ohm R."/>
            <person name="Martin F."/>
            <person name="Silar P."/>
            <person name="Natvig D."/>
            <person name="Lalanne C."/>
            <person name="Gautier V."/>
            <person name="Ament-Velasquez S.L."/>
            <person name="Kruys A."/>
            <person name="Hutchinson M.I."/>
            <person name="Powell A.J."/>
            <person name="Barry K."/>
            <person name="Miller A.N."/>
            <person name="Grigoriev I.V."/>
            <person name="Debuchy R."/>
            <person name="Gladieux P."/>
            <person name="Thoren M.H."/>
            <person name="Johannesson H."/>
        </authorList>
    </citation>
    <scope>NUCLEOTIDE SEQUENCE</scope>
    <source>
        <strain evidence="1">CBS 955.72</strain>
    </source>
</reference>
<comment type="caution">
    <text evidence="1">The sequence shown here is derived from an EMBL/GenBank/DDBJ whole genome shotgun (WGS) entry which is preliminary data.</text>
</comment>
<name>A0AAJ0HW36_9PEZI</name>
<evidence type="ECO:0000313" key="2">
    <source>
        <dbReference type="Proteomes" id="UP001275084"/>
    </source>
</evidence>
<organism evidence="1 2">
    <name type="scientific">Lasiosphaeria hispida</name>
    <dbReference type="NCBI Taxonomy" id="260671"/>
    <lineage>
        <taxon>Eukaryota</taxon>
        <taxon>Fungi</taxon>
        <taxon>Dikarya</taxon>
        <taxon>Ascomycota</taxon>
        <taxon>Pezizomycotina</taxon>
        <taxon>Sordariomycetes</taxon>
        <taxon>Sordariomycetidae</taxon>
        <taxon>Sordariales</taxon>
        <taxon>Lasiosphaeriaceae</taxon>
        <taxon>Lasiosphaeria</taxon>
    </lineage>
</organism>
<dbReference type="AlphaFoldDB" id="A0AAJ0HW36"/>
<keyword evidence="2" id="KW-1185">Reference proteome</keyword>
<gene>
    <name evidence="1" type="ORF">B0T25DRAFT_562870</name>
</gene>
<proteinExistence type="predicted"/>
<reference evidence="1" key="1">
    <citation type="journal article" date="2023" name="Mol. Phylogenet. Evol.">
        <title>Genome-scale phylogeny and comparative genomics of the fungal order Sordariales.</title>
        <authorList>
            <person name="Hensen N."/>
            <person name="Bonometti L."/>
            <person name="Westerberg I."/>
            <person name="Brannstrom I.O."/>
            <person name="Guillou S."/>
            <person name="Cros-Aarteil S."/>
            <person name="Calhoun S."/>
            <person name="Haridas S."/>
            <person name="Kuo A."/>
            <person name="Mondo S."/>
            <person name="Pangilinan J."/>
            <person name="Riley R."/>
            <person name="LaButti K."/>
            <person name="Andreopoulos B."/>
            <person name="Lipzen A."/>
            <person name="Chen C."/>
            <person name="Yan M."/>
            <person name="Daum C."/>
            <person name="Ng V."/>
            <person name="Clum A."/>
            <person name="Steindorff A."/>
            <person name="Ohm R.A."/>
            <person name="Martin F."/>
            <person name="Silar P."/>
            <person name="Natvig D.O."/>
            <person name="Lalanne C."/>
            <person name="Gautier V."/>
            <person name="Ament-Velasquez S.L."/>
            <person name="Kruys A."/>
            <person name="Hutchinson M.I."/>
            <person name="Powell A.J."/>
            <person name="Barry K."/>
            <person name="Miller A.N."/>
            <person name="Grigoriev I.V."/>
            <person name="Debuchy R."/>
            <person name="Gladieux P."/>
            <person name="Hiltunen Thoren M."/>
            <person name="Johannesson H."/>
        </authorList>
    </citation>
    <scope>NUCLEOTIDE SEQUENCE</scope>
    <source>
        <strain evidence="1">CBS 955.72</strain>
    </source>
</reference>
<dbReference type="Proteomes" id="UP001275084">
    <property type="component" value="Unassembled WGS sequence"/>
</dbReference>